<dbReference type="AlphaFoldDB" id="A0A2P2NKA3"/>
<evidence type="ECO:0000313" key="1">
    <source>
        <dbReference type="EMBL" id="MBX42929.1"/>
    </source>
</evidence>
<dbReference type="EMBL" id="GGEC01062445">
    <property type="protein sequence ID" value="MBX42929.1"/>
    <property type="molecule type" value="Transcribed_RNA"/>
</dbReference>
<sequence length="25" mass="2750">MTPSENAGMSNEKGIAPRLKLMVFK</sequence>
<proteinExistence type="predicted"/>
<protein>
    <submittedName>
        <fullName evidence="1">Uncharacterized protein</fullName>
    </submittedName>
</protein>
<accession>A0A2P2NKA3</accession>
<reference evidence="1" key="1">
    <citation type="submission" date="2018-02" db="EMBL/GenBank/DDBJ databases">
        <title>Rhizophora mucronata_Transcriptome.</title>
        <authorList>
            <person name="Meera S.P."/>
            <person name="Sreeshan A."/>
            <person name="Augustine A."/>
        </authorList>
    </citation>
    <scope>NUCLEOTIDE SEQUENCE</scope>
    <source>
        <tissue evidence="1">Leaf</tissue>
    </source>
</reference>
<organism evidence="1">
    <name type="scientific">Rhizophora mucronata</name>
    <name type="common">Asiatic mangrove</name>
    <dbReference type="NCBI Taxonomy" id="61149"/>
    <lineage>
        <taxon>Eukaryota</taxon>
        <taxon>Viridiplantae</taxon>
        <taxon>Streptophyta</taxon>
        <taxon>Embryophyta</taxon>
        <taxon>Tracheophyta</taxon>
        <taxon>Spermatophyta</taxon>
        <taxon>Magnoliopsida</taxon>
        <taxon>eudicotyledons</taxon>
        <taxon>Gunneridae</taxon>
        <taxon>Pentapetalae</taxon>
        <taxon>rosids</taxon>
        <taxon>fabids</taxon>
        <taxon>Malpighiales</taxon>
        <taxon>Rhizophoraceae</taxon>
        <taxon>Rhizophora</taxon>
    </lineage>
</organism>
<name>A0A2P2NKA3_RHIMU</name>